<keyword evidence="3" id="KW-0812">Transmembrane</keyword>
<evidence type="ECO:0000256" key="1">
    <source>
        <dbReference type="ARBA" id="ARBA00004167"/>
    </source>
</evidence>
<dbReference type="AlphaFoldDB" id="A0A2N5CQ71"/>
<name>A0A2N5CQ71_9CAUL</name>
<feature type="region of interest" description="Disordered" evidence="6">
    <location>
        <begin position="90"/>
        <end position="119"/>
    </location>
</feature>
<organism evidence="8 9">
    <name type="scientific">Caulobacter flavus</name>
    <dbReference type="NCBI Taxonomy" id="1679497"/>
    <lineage>
        <taxon>Bacteria</taxon>
        <taxon>Pseudomonadati</taxon>
        <taxon>Pseudomonadota</taxon>
        <taxon>Alphaproteobacteria</taxon>
        <taxon>Caulobacterales</taxon>
        <taxon>Caulobacteraceae</taxon>
        <taxon>Caulobacter</taxon>
    </lineage>
</organism>
<dbReference type="KEGG" id="cfh:C1707_08220"/>
<dbReference type="RefSeq" id="WP_101714347.1">
    <property type="nucleotide sequence ID" value="NZ_CP026100.1"/>
</dbReference>
<feature type="region of interest" description="Disordered" evidence="6">
    <location>
        <begin position="135"/>
        <end position="155"/>
    </location>
</feature>
<evidence type="ECO:0000256" key="5">
    <source>
        <dbReference type="ARBA" id="ARBA00023136"/>
    </source>
</evidence>
<evidence type="ECO:0000313" key="10">
    <source>
        <dbReference type="Proteomes" id="UP000281192"/>
    </source>
</evidence>
<dbReference type="Proteomes" id="UP000234483">
    <property type="component" value="Unassembled WGS sequence"/>
</dbReference>
<reference evidence="7 10" key="2">
    <citation type="submission" date="2018-01" db="EMBL/GenBank/DDBJ databases">
        <title>Complete genome sequence of Caulobacter flavus RHGG3.</title>
        <authorList>
            <person name="Yang E."/>
        </authorList>
    </citation>
    <scope>NUCLEOTIDE SEQUENCE [LARGE SCALE GENOMIC DNA]</scope>
    <source>
        <strain evidence="7 10">RHGG3</strain>
    </source>
</reference>
<keyword evidence="4" id="KW-1133">Transmembrane helix</keyword>
<evidence type="ECO:0000256" key="6">
    <source>
        <dbReference type="SAM" id="MobiDB-lite"/>
    </source>
</evidence>
<dbReference type="Pfam" id="PF03743">
    <property type="entry name" value="TrbI"/>
    <property type="match status" value="1"/>
</dbReference>
<evidence type="ECO:0000256" key="4">
    <source>
        <dbReference type="ARBA" id="ARBA00022989"/>
    </source>
</evidence>
<dbReference type="OrthoDB" id="9807354at2"/>
<proteinExistence type="inferred from homology"/>
<dbReference type="Proteomes" id="UP000281192">
    <property type="component" value="Chromosome"/>
</dbReference>
<keyword evidence="5" id="KW-0472">Membrane</keyword>
<dbReference type="GO" id="GO:0016020">
    <property type="term" value="C:membrane"/>
    <property type="evidence" value="ECO:0007669"/>
    <property type="project" value="UniProtKB-SubCell"/>
</dbReference>
<evidence type="ECO:0000256" key="3">
    <source>
        <dbReference type="ARBA" id="ARBA00022692"/>
    </source>
</evidence>
<dbReference type="InterPro" id="IPR005498">
    <property type="entry name" value="T4SS_VirB10/TraB/TrbI"/>
</dbReference>
<dbReference type="Gene3D" id="2.40.128.260">
    <property type="entry name" value="Type IV secretion system, VirB10/TraB/TrbI"/>
    <property type="match status" value="1"/>
</dbReference>
<gene>
    <name evidence="7" type="ORF">C1707_08220</name>
    <name evidence="8" type="ORF">CFHF_17885</name>
</gene>
<protein>
    <submittedName>
        <fullName evidence="8">Conjugal transfer protein TraI</fullName>
    </submittedName>
</protein>
<evidence type="ECO:0000313" key="8">
    <source>
        <dbReference type="EMBL" id="PLR09960.1"/>
    </source>
</evidence>
<evidence type="ECO:0000313" key="9">
    <source>
        <dbReference type="Proteomes" id="UP000234483"/>
    </source>
</evidence>
<comment type="subcellular location">
    <subcellularLocation>
        <location evidence="1">Membrane</location>
        <topology evidence="1">Single-pass membrane protein</topology>
    </subcellularLocation>
</comment>
<sequence>MSGQGKAPEEIVKLRAAAPKVARLSRPVVLTAAGLGALGVGAALAMALQPKAPKPVKPAEIADTKPPLSMMAEGPKTYSDVPRLGPPLPGDLGGPILAAQNRTSPTAAPSSAVASSPEVQARRAALEAARASGVFLPNAGRERSSAEPPRAPPALPDPLPVAVSGNLPAELPPIQASGGDQAQKRAFLQASRTPTISAHTPQPRAGRLVLQAQTVITAALVTAVSSDLPGPISAQVTRHVYDSLTGRTVLIPQGSRLFGTYDSQVSFGQRRLLLAWDRVVFPDGRSLELDRLIGGDAAGRSGASDKVEAHWSSMAKAALLSSTLGVAAELGADDEGGVARALRRGAQDTFNQAGQQVVRRQLDVQPTLTLRAGLPITILVTRDIVFDGVR</sequence>
<accession>A0A2N5CQ71</accession>
<dbReference type="InterPro" id="IPR042217">
    <property type="entry name" value="T4SS_VirB10/TrbI"/>
</dbReference>
<dbReference type="EMBL" id="CP026100">
    <property type="protein sequence ID" value="AYV46240.1"/>
    <property type="molecule type" value="Genomic_DNA"/>
</dbReference>
<dbReference type="EMBL" id="PJRQ01000039">
    <property type="protein sequence ID" value="PLR09960.1"/>
    <property type="molecule type" value="Genomic_DNA"/>
</dbReference>
<evidence type="ECO:0000313" key="7">
    <source>
        <dbReference type="EMBL" id="AYV46240.1"/>
    </source>
</evidence>
<dbReference type="CDD" id="cd16429">
    <property type="entry name" value="VirB10"/>
    <property type="match status" value="1"/>
</dbReference>
<feature type="compositionally biased region" description="Low complexity" evidence="6">
    <location>
        <begin position="103"/>
        <end position="119"/>
    </location>
</feature>
<keyword evidence="10" id="KW-1185">Reference proteome</keyword>
<reference evidence="8 9" key="1">
    <citation type="submission" date="2017-12" db="EMBL/GenBank/DDBJ databases">
        <title>The genome sequence of Caulobacter flavus CGMCC1 15093.</title>
        <authorList>
            <person name="Gao J."/>
            <person name="Mao X."/>
            <person name="Sun J."/>
        </authorList>
    </citation>
    <scope>NUCLEOTIDE SEQUENCE [LARGE SCALE GENOMIC DNA]</scope>
    <source>
        <strain evidence="8 9">CGMCC1 15093</strain>
    </source>
</reference>
<comment type="similarity">
    <text evidence="2">Belongs to the TrbI/VirB10 family.</text>
</comment>
<evidence type="ECO:0000256" key="2">
    <source>
        <dbReference type="ARBA" id="ARBA00010265"/>
    </source>
</evidence>